<proteinExistence type="predicted"/>
<dbReference type="eggNOG" id="ENOG502T34W">
    <property type="taxonomic scope" value="Eukaryota"/>
</dbReference>
<dbReference type="OrthoDB" id="5068804at2759"/>
<gene>
    <name evidence="2" type="ORF">VC83_03957</name>
</gene>
<dbReference type="VEuPathDB" id="FungiDB:GMDG_08463"/>
<dbReference type="EMBL" id="KV441393">
    <property type="protein sequence ID" value="OAF59449.1"/>
    <property type="molecule type" value="Genomic_DNA"/>
</dbReference>
<dbReference type="AlphaFoldDB" id="A0A177ABE9"/>
<evidence type="ECO:0000256" key="1">
    <source>
        <dbReference type="SAM" id="MobiDB-lite"/>
    </source>
</evidence>
<feature type="region of interest" description="Disordered" evidence="1">
    <location>
        <begin position="51"/>
        <end position="81"/>
    </location>
</feature>
<protein>
    <submittedName>
        <fullName evidence="2">Uncharacterized protein</fullName>
    </submittedName>
</protein>
<evidence type="ECO:0000313" key="2">
    <source>
        <dbReference type="EMBL" id="OAF59449.1"/>
    </source>
</evidence>
<reference evidence="2" key="1">
    <citation type="submission" date="2016-03" db="EMBL/GenBank/DDBJ databases">
        <title>Updated assembly of Pseudogymnoascus destructans, the fungus causing white-nose syndrome of bats.</title>
        <authorList>
            <person name="Palmer J.M."/>
            <person name="Drees K.P."/>
            <person name="Foster J.T."/>
            <person name="Lindner D.L."/>
        </authorList>
    </citation>
    <scope>NUCLEOTIDE SEQUENCE [LARGE SCALE GENOMIC DNA]</scope>
    <source>
        <strain evidence="2">20631-21</strain>
    </source>
</reference>
<organism evidence="2">
    <name type="scientific">Pseudogymnoascus destructans</name>
    <dbReference type="NCBI Taxonomy" id="655981"/>
    <lineage>
        <taxon>Eukaryota</taxon>
        <taxon>Fungi</taxon>
        <taxon>Dikarya</taxon>
        <taxon>Ascomycota</taxon>
        <taxon>Pezizomycotina</taxon>
        <taxon>Leotiomycetes</taxon>
        <taxon>Thelebolales</taxon>
        <taxon>Thelebolaceae</taxon>
        <taxon>Pseudogymnoascus</taxon>
    </lineage>
</organism>
<feature type="compositionally biased region" description="Polar residues" evidence="1">
    <location>
        <begin position="51"/>
        <end position="69"/>
    </location>
</feature>
<dbReference type="RefSeq" id="XP_024324732.1">
    <property type="nucleotide sequence ID" value="XM_024467595.1"/>
</dbReference>
<dbReference type="GeneID" id="36287030"/>
<sequence>MIVVQDRDSLTSAVKGHCELLHRNTESYIGTIGLDLFGNIDRRLPRQYFSEQSMSANDAAQQQRMQTTDNDAEQAVSGQTDEAQRFIFEDVNTAEDAHLVIVSTATKGNPITAKNISTGSRTSKWLGQMSDESLQTLSQNKRN</sequence>
<name>A0A177ABE9_9PEZI</name>
<dbReference type="Proteomes" id="UP000077154">
    <property type="component" value="Unassembled WGS sequence"/>
</dbReference>
<accession>A0A177ABE9</accession>